<evidence type="ECO:0000313" key="1">
    <source>
        <dbReference type="EMBL" id="MBT4870339.1"/>
    </source>
</evidence>
<dbReference type="SUPFAM" id="SSF46785">
    <property type="entry name" value="Winged helix' DNA-binding domain"/>
    <property type="match status" value="1"/>
</dbReference>
<accession>A0A8T5GEF2</accession>
<dbReference type="InterPro" id="IPR036388">
    <property type="entry name" value="WH-like_DNA-bd_sf"/>
</dbReference>
<name>A0A8T5GEF2_9ARCH</name>
<dbReference type="AlphaFoldDB" id="A0A8T5GEF2"/>
<evidence type="ECO:0000313" key="2">
    <source>
        <dbReference type="Proteomes" id="UP000722459"/>
    </source>
</evidence>
<dbReference type="Proteomes" id="UP000722459">
    <property type="component" value="Unassembled WGS sequence"/>
</dbReference>
<organism evidence="1 2">
    <name type="scientific">Candidatus Iainarchaeum sp</name>
    <dbReference type="NCBI Taxonomy" id="3101447"/>
    <lineage>
        <taxon>Archaea</taxon>
        <taxon>Candidatus Iainarchaeota</taxon>
        <taxon>Candidatus Iainarchaeia</taxon>
        <taxon>Candidatus Iainarchaeales</taxon>
        <taxon>Candidatus Iainarchaeaceae</taxon>
        <taxon>Candidatus Iainarchaeum</taxon>
    </lineage>
</organism>
<dbReference type="InterPro" id="IPR036390">
    <property type="entry name" value="WH_DNA-bd_sf"/>
</dbReference>
<dbReference type="EMBL" id="JABJNZ010000028">
    <property type="protein sequence ID" value="MBT4870339.1"/>
    <property type="molecule type" value="Genomic_DNA"/>
</dbReference>
<protein>
    <submittedName>
        <fullName evidence="1">Helix-turn-helix transcriptional regulator</fullName>
    </submittedName>
</protein>
<sequence length="287" mass="33223">MPRNSTAYRDFLAKMRDPKVAKKTHGVMPVKMMKDARFVIDRVLKSWQEIVAASPKTRESLGRALKRIYGINFKQLQKEARMAYIEQHCNKPDRVLMKTLGIKSSATMTALTNELRAQDRLPKVARVTMTKAHGVTFERHARPFEIIMLIKWFPVSASLTAKQLAWFLDKKVQNVNETLKKLREQGFVKVSGKKGSAFVYSITPKGETWSFRLNEAMRDRLARVENTKPGINQVIKRFERRKKAIYTLQLELQMQGHKFDSAKIQSVLTEVSSELIRLKRKRTKMLS</sequence>
<reference evidence="1" key="1">
    <citation type="journal article" date="2021" name="ISME J.">
        <title>Mercury methylation by metabolically versatile and cosmopolitan marine bacteria.</title>
        <authorList>
            <person name="Lin H."/>
            <person name="Ascher D.B."/>
            <person name="Myung Y."/>
            <person name="Lamborg C.H."/>
            <person name="Hallam S.J."/>
            <person name="Gionfriddo C.M."/>
            <person name="Holt K.E."/>
            <person name="Moreau J.W."/>
        </authorList>
    </citation>
    <scope>NUCLEOTIDE SEQUENCE</scope>
    <source>
        <strain evidence="1">SI075_bin30</strain>
    </source>
</reference>
<proteinExistence type="predicted"/>
<gene>
    <name evidence="1" type="ORF">HON47_02100</name>
</gene>
<dbReference type="Gene3D" id="1.10.10.10">
    <property type="entry name" value="Winged helix-like DNA-binding domain superfamily/Winged helix DNA-binding domain"/>
    <property type="match status" value="1"/>
</dbReference>
<comment type="caution">
    <text evidence="1">The sequence shown here is derived from an EMBL/GenBank/DDBJ whole genome shotgun (WGS) entry which is preliminary data.</text>
</comment>